<accession>A0A061R6N7</accession>
<dbReference type="SUPFAM" id="SSF57959">
    <property type="entry name" value="Leucine zipper domain"/>
    <property type="match status" value="1"/>
</dbReference>
<evidence type="ECO:0000259" key="5">
    <source>
        <dbReference type="PROSITE" id="PS50217"/>
    </source>
</evidence>
<name>A0A061R6N7_9CHLO</name>
<dbReference type="GO" id="GO:0003700">
    <property type="term" value="F:DNA-binding transcription factor activity"/>
    <property type="evidence" value="ECO:0007669"/>
    <property type="project" value="InterPro"/>
</dbReference>
<feature type="compositionally biased region" description="Basic residues" evidence="4">
    <location>
        <begin position="439"/>
        <end position="448"/>
    </location>
</feature>
<keyword evidence="3" id="KW-0539">Nucleus</keyword>
<sequence length="448" mass="49813">NVSQRTRQRPRRAGTLWKCLIVYCKTEFDLRKSQVNTSTTDEDGDMQEMIQNQSSWGEQWLRRLQETTTPGDLFRETTAMEDFIQSLLKQQSAHPQGVAQVSEPQGGRASGLGDFAAEEFDFQPSERIEVQERNLEAPSSSDHQSQSLDDIWSKLNKPASKAQPSVAAPTQISFGPDGGKAVPSVVNECSTQLENLYSILQRLNSTVNGDAAPAAEGAAPVGVGMENQQQAFDFHHGVFGQPVCNTETASPFPGFRGPDELASAFARTSSFEVKWGPQLCSSTGSPVETSSHLEGSEAVPEPLPRPGPDEESRRKYAEQCRANRAERVRKRKAKTEATNDEDEAADPVTAKRVARAMRNRLSAQRSREKRQAYTDKLEQEVAQLKSEKQMLASQVEQMRAARAAPCLTAEQMALLEELKRQVKEFQQRESKLDLPPLKPLRRFHTMPG</sequence>
<evidence type="ECO:0000256" key="2">
    <source>
        <dbReference type="ARBA" id="ARBA00023125"/>
    </source>
</evidence>
<dbReference type="PROSITE" id="PS50217">
    <property type="entry name" value="BZIP"/>
    <property type="match status" value="1"/>
</dbReference>
<dbReference type="GO" id="GO:0003677">
    <property type="term" value="F:DNA binding"/>
    <property type="evidence" value="ECO:0007669"/>
    <property type="project" value="UniProtKB-KW"/>
</dbReference>
<comment type="subcellular location">
    <subcellularLocation>
        <location evidence="1">Nucleus</location>
    </subcellularLocation>
</comment>
<gene>
    <name evidence="6" type="ORF">TSPGSL018_13901</name>
</gene>
<feature type="region of interest" description="Disordered" evidence="4">
    <location>
        <begin position="425"/>
        <end position="448"/>
    </location>
</feature>
<evidence type="ECO:0000256" key="1">
    <source>
        <dbReference type="ARBA" id="ARBA00004123"/>
    </source>
</evidence>
<protein>
    <recommendedName>
        <fullName evidence="5">BZIP domain-containing protein</fullName>
    </recommendedName>
</protein>
<feature type="compositionally biased region" description="Basic and acidic residues" evidence="4">
    <location>
        <begin position="307"/>
        <end position="326"/>
    </location>
</feature>
<dbReference type="PANTHER" id="PTHR22952">
    <property type="entry name" value="CAMP-RESPONSE ELEMENT BINDING PROTEIN-RELATED"/>
    <property type="match status" value="1"/>
</dbReference>
<dbReference type="GO" id="GO:0005634">
    <property type="term" value="C:nucleus"/>
    <property type="evidence" value="ECO:0007669"/>
    <property type="project" value="UniProtKB-SubCell"/>
</dbReference>
<keyword evidence="2" id="KW-0238">DNA-binding</keyword>
<dbReference type="AlphaFoldDB" id="A0A061R6N7"/>
<evidence type="ECO:0000256" key="4">
    <source>
        <dbReference type="SAM" id="MobiDB-lite"/>
    </source>
</evidence>
<reference evidence="6" key="1">
    <citation type="submission" date="2014-05" db="EMBL/GenBank/DDBJ databases">
        <title>The transcriptome of the halophilic microalga Tetraselmis sp. GSL018 isolated from the Great Salt Lake, Utah.</title>
        <authorList>
            <person name="Jinkerson R.E."/>
            <person name="D'Adamo S."/>
            <person name="Posewitz M.C."/>
        </authorList>
    </citation>
    <scope>NUCLEOTIDE SEQUENCE</scope>
    <source>
        <strain evidence="6">GSL018</strain>
    </source>
</reference>
<dbReference type="GO" id="GO:0045893">
    <property type="term" value="P:positive regulation of DNA-templated transcription"/>
    <property type="evidence" value="ECO:0007669"/>
    <property type="project" value="InterPro"/>
</dbReference>
<feature type="domain" description="BZIP" evidence="5">
    <location>
        <begin position="349"/>
        <end position="399"/>
    </location>
</feature>
<feature type="region of interest" description="Disordered" evidence="4">
    <location>
        <begin position="276"/>
        <end position="346"/>
    </location>
</feature>
<evidence type="ECO:0000256" key="3">
    <source>
        <dbReference type="ARBA" id="ARBA00023242"/>
    </source>
</evidence>
<evidence type="ECO:0000313" key="6">
    <source>
        <dbReference type="EMBL" id="JAC66355.1"/>
    </source>
</evidence>
<dbReference type="SMART" id="SM00338">
    <property type="entry name" value="BRLZ"/>
    <property type="match status" value="1"/>
</dbReference>
<feature type="compositionally biased region" description="Polar residues" evidence="4">
    <location>
        <begin position="279"/>
        <end position="293"/>
    </location>
</feature>
<dbReference type="Gene3D" id="1.20.5.170">
    <property type="match status" value="1"/>
</dbReference>
<organism evidence="6">
    <name type="scientific">Tetraselmis sp. GSL018</name>
    <dbReference type="NCBI Taxonomy" id="582737"/>
    <lineage>
        <taxon>Eukaryota</taxon>
        <taxon>Viridiplantae</taxon>
        <taxon>Chlorophyta</taxon>
        <taxon>core chlorophytes</taxon>
        <taxon>Chlorodendrophyceae</taxon>
        <taxon>Chlorodendrales</taxon>
        <taxon>Chlorodendraceae</taxon>
        <taxon>Tetraselmis</taxon>
    </lineage>
</organism>
<dbReference type="InterPro" id="IPR004827">
    <property type="entry name" value="bZIP"/>
</dbReference>
<dbReference type="InterPro" id="IPR043452">
    <property type="entry name" value="BZIP46-like"/>
</dbReference>
<proteinExistence type="predicted"/>
<feature type="non-terminal residue" evidence="6">
    <location>
        <position position="1"/>
    </location>
</feature>
<dbReference type="Pfam" id="PF00170">
    <property type="entry name" value="bZIP_1"/>
    <property type="match status" value="1"/>
</dbReference>
<dbReference type="EMBL" id="GBEZ01020306">
    <property type="protein sequence ID" value="JAC66355.1"/>
    <property type="molecule type" value="Transcribed_RNA"/>
</dbReference>
<dbReference type="PROSITE" id="PS00036">
    <property type="entry name" value="BZIP_BASIC"/>
    <property type="match status" value="1"/>
</dbReference>
<dbReference type="InterPro" id="IPR046347">
    <property type="entry name" value="bZIP_sf"/>
</dbReference>